<keyword evidence="3" id="KW-0762">Sugar transport</keyword>
<dbReference type="GO" id="GO:0000139">
    <property type="term" value="C:Golgi membrane"/>
    <property type="evidence" value="ECO:0007669"/>
    <property type="project" value="InterPro"/>
</dbReference>
<dbReference type="OrthoDB" id="408493at2759"/>
<feature type="non-terminal residue" evidence="8">
    <location>
        <position position="1"/>
    </location>
</feature>
<dbReference type="NCBIfam" id="TIGR00803">
    <property type="entry name" value="nst"/>
    <property type="match status" value="1"/>
</dbReference>
<comment type="similarity">
    <text evidence="2">Belongs to the nucleotide-sugar transporter family. SLC35A subfamily.</text>
</comment>
<accession>A0A3P7LAR6</accession>
<proteinExistence type="inferred from homology"/>
<keyword evidence="3" id="KW-0813">Transport</keyword>
<evidence type="ECO:0000256" key="4">
    <source>
        <dbReference type="ARBA" id="ARBA00022692"/>
    </source>
</evidence>
<dbReference type="GO" id="GO:0015165">
    <property type="term" value="F:pyrimidine nucleotide-sugar transmembrane transporter activity"/>
    <property type="evidence" value="ECO:0007669"/>
    <property type="project" value="InterPro"/>
</dbReference>
<organism evidence="8 9">
    <name type="scientific">Dibothriocephalus latus</name>
    <name type="common">Fish tapeworm</name>
    <name type="synonym">Diphyllobothrium latum</name>
    <dbReference type="NCBI Taxonomy" id="60516"/>
    <lineage>
        <taxon>Eukaryota</taxon>
        <taxon>Metazoa</taxon>
        <taxon>Spiralia</taxon>
        <taxon>Lophotrochozoa</taxon>
        <taxon>Platyhelminthes</taxon>
        <taxon>Cestoda</taxon>
        <taxon>Eucestoda</taxon>
        <taxon>Diphyllobothriidea</taxon>
        <taxon>Diphyllobothriidae</taxon>
        <taxon>Dibothriocephalus</taxon>
    </lineage>
</organism>
<dbReference type="InterPro" id="IPR037185">
    <property type="entry name" value="EmrE-like"/>
</dbReference>
<dbReference type="InterPro" id="IPR007271">
    <property type="entry name" value="Nuc_sug_transpt"/>
</dbReference>
<protein>
    <submittedName>
        <fullName evidence="8">Uncharacterized protein</fullName>
    </submittedName>
</protein>
<evidence type="ECO:0000313" key="8">
    <source>
        <dbReference type="EMBL" id="VDN08927.1"/>
    </source>
</evidence>
<feature type="transmembrane region" description="Helical" evidence="7">
    <location>
        <begin position="126"/>
        <end position="146"/>
    </location>
</feature>
<evidence type="ECO:0000256" key="2">
    <source>
        <dbReference type="ARBA" id="ARBA00009976"/>
    </source>
</evidence>
<dbReference type="SUPFAM" id="SSF103481">
    <property type="entry name" value="Multidrug resistance efflux transporter EmrE"/>
    <property type="match status" value="1"/>
</dbReference>
<feature type="transmembrane region" description="Helical" evidence="7">
    <location>
        <begin position="66"/>
        <end position="83"/>
    </location>
</feature>
<dbReference type="PIRSF" id="PIRSF005799">
    <property type="entry name" value="UDP-gal_transpt"/>
    <property type="match status" value="1"/>
</dbReference>
<feature type="transmembrane region" description="Helical" evidence="7">
    <location>
        <begin position="158"/>
        <end position="178"/>
    </location>
</feature>
<keyword evidence="4 7" id="KW-0812">Transmembrane</keyword>
<evidence type="ECO:0000256" key="6">
    <source>
        <dbReference type="ARBA" id="ARBA00023136"/>
    </source>
</evidence>
<name>A0A3P7LAR6_DIBLA</name>
<comment type="subcellular location">
    <subcellularLocation>
        <location evidence="1">Membrane</location>
        <topology evidence="1">Multi-pass membrane protein</topology>
    </subcellularLocation>
</comment>
<evidence type="ECO:0000256" key="7">
    <source>
        <dbReference type="SAM" id="Phobius"/>
    </source>
</evidence>
<feature type="transmembrane region" description="Helical" evidence="7">
    <location>
        <begin position="95"/>
        <end position="114"/>
    </location>
</feature>
<reference evidence="8 9" key="1">
    <citation type="submission" date="2018-11" db="EMBL/GenBank/DDBJ databases">
        <authorList>
            <consortium name="Pathogen Informatics"/>
        </authorList>
    </citation>
    <scope>NUCLEOTIDE SEQUENCE [LARGE SCALE GENOMIC DNA]</scope>
</reference>
<keyword evidence="6 7" id="KW-0472">Membrane</keyword>
<dbReference type="EMBL" id="UYRU01046049">
    <property type="protein sequence ID" value="VDN08927.1"/>
    <property type="molecule type" value="Genomic_DNA"/>
</dbReference>
<evidence type="ECO:0000256" key="1">
    <source>
        <dbReference type="ARBA" id="ARBA00004141"/>
    </source>
</evidence>
<gene>
    <name evidence="8" type="ORF">DILT_LOCUS4758</name>
</gene>
<evidence type="ECO:0000256" key="5">
    <source>
        <dbReference type="ARBA" id="ARBA00022989"/>
    </source>
</evidence>
<evidence type="ECO:0000313" key="9">
    <source>
        <dbReference type="Proteomes" id="UP000281553"/>
    </source>
</evidence>
<sequence>NPSNSPPLPPPTSGFSLADTHTEIYTKVVHEPIELLKLAIPSGLYTLQNNLLFVALSNLDAATYQITYQLKIFTTAIFMVVMLHKRISLQQWVSLGILLFGVAFVQLAPTSGSSSASVSKETQRPILGLFAVITASVSSGFAGVYFEKLMKDTAPSLWVRNIQLGFWGSILAFIGVYLTDHKAVAEYGFFQGYNLNVILVIALQSFGGLCIAVVIKYADNILKIIHVFFGEHCYMPLGILYR</sequence>
<dbReference type="Pfam" id="PF04142">
    <property type="entry name" value="Nuc_sug_transp"/>
    <property type="match status" value="1"/>
</dbReference>
<dbReference type="AlphaFoldDB" id="A0A3P7LAR6"/>
<dbReference type="PANTHER" id="PTHR10231">
    <property type="entry name" value="NUCLEOTIDE-SUGAR TRANSMEMBRANE TRANSPORTER"/>
    <property type="match status" value="1"/>
</dbReference>
<evidence type="ECO:0000256" key="3">
    <source>
        <dbReference type="ARBA" id="ARBA00022597"/>
    </source>
</evidence>
<keyword evidence="9" id="KW-1185">Reference proteome</keyword>
<feature type="transmembrane region" description="Helical" evidence="7">
    <location>
        <begin position="198"/>
        <end position="218"/>
    </location>
</feature>
<keyword evidence="5 7" id="KW-1133">Transmembrane helix</keyword>
<dbReference type="Proteomes" id="UP000281553">
    <property type="component" value="Unassembled WGS sequence"/>
</dbReference>